<sequence length="130" mass="13902">MLHLSRPQALAVLPASRPSDRRERHPLQLVSAHPCAPAFERSDAAMHPAVSAADAAVGHSTSKARSGFDGEPLARVIHMAATGVWVVKRQGRMLEIGGRLHWNCPRSLASDAERAGVALSDLVMNTGRQA</sequence>
<reference evidence="1 2" key="1">
    <citation type="submission" date="2019-06" db="EMBL/GenBank/DDBJ databases">
        <title>Genomic Encyclopedia of Type Strains, Phase IV (KMG-V): Genome sequencing to study the core and pangenomes of soil and plant-associated prokaryotes.</title>
        <authorList>
            <person name="Whitman W."/>
        </authorList>
    </citation>
    <scope>NUCLEOTIDE SEQUENCE [LARGE SCALE GENOMIC DNA]</scope>
    <source>
        <strain evidence="1 2">BR 11650</strain>
    </source>
</reference>
<name>A0A560CJQ8_AZOBR</name>
<dbReference type="RefSeq" id="WP_145682470.1">
    <property type="nucleotide sequence ID" value="NZ_VITH01000004.1"/>
</dbReference>
<organism evidence="1 2">
    <name type="scientific">Azospirillum brasilense</name>
    <dbReference type="NCBI Taxonomy" id="192"/>
    <lineage>
        <taxon>Bacteria</taxon>
        <taxon>Pseudomonadati</taxon>
        <taxon>Pseudomonadota</taxon>
        <taxon>Alphaproteobacteria</taxon>
        <taxon>Rhodospirillales</taxon>
        <taxon>Azospirillaceae</taxon>
        <taxon>Azospirillum</taxon>
    </lineage>
</organism>
<evidence type="ECO:0000313" key="1">
    <source>
        <dbReference type="EMBL" id="TWA85125.1"/>
    </source>
</evidence>
<gene>
    <name evidence="1" type="ORF">FBZ83_104397</name>
</gene>
<proteinExistence type="predicted"/>
<comment type="caution">
    <text evidence="1">The sequence shown here is derived from an EMBL/GenBank/DDBJ whole genome shotgun (WGS) entry which is preliminary data.</text>
</comment>
<dbReference type="AlphaFoldDB" id="A0A560CJQ8"/>
<protein>
    <submittedName>
        <fullName evidence="1">Uncharacterized protein</fullName>
    </submittedName>
</protein>
<evidence type="ECO:0000313" key="2">
    <source>
        <dbReference type="Proteomes" id="UP000318529"/>
    </source>
</evidence>
<dbReference type="EMBL" id="VITH01000004">
    <property type="protein sequence ID" value="TWA85125.1"/>
    <property type="molecule type" value="Genomic_DNA"/>
</dbReference>
<dbReference type="Proteomes" id="UP000318529">
    <property type="component" value="Unassembled WGS sequence"/>
</dbReference>
<accession>A0A560CJQ8</accession>